<gene>
    <name evidence="11" type="ORF">J2S08_003345</name>
</gene>
<name>A0ABT9WXH4_9BACI</name>
<dbReference type="InterPro" id="IPR036688">
    <property type="entry name" value="MoeA_C_domain_IV_sf"/>
</dbReference>
<dbReference type="NCBIfam" id="NF045515">
    <property type="entry name" value="Glp_gephyrin"/>
    <property type="match status" value="1"/>
</dbReference>
<dbReference type="SUPFAM" id="SSF63867">
    <property type="entry name" value="MoeA C-terminal domain-like"/>
    <property type="match status" value="1"/>
</dbReference>
<dbReference type="RefSeq" id="WP_307231463.1">
    <property type="nucleotide sequence ID" value="NZ_JAUSTT010000022.1"/>
</dbReference>
<dbReference type="InterPro" id="IPR038987">
    <property type="entry name" value="MoeA-like"/>
</dbReference>
<dbReference type="InterPro" id="IPR036135">
    <property type="entry name" value="MoeA_linker/N_sf"/>
</dbReference>
<comment type="function">
    <text evidence="1 9">Catalyzes the insertion of molybdate into adenylated molybdopterin with the concomitant release of AMP.</text>
</comment>
<dbReference type="Gene3D" id="3.40.980.10">
    <property type="entry name" value="MoaB/Mog-like domain"/>
    <property type="match status" value="1"/>
</dbReference>
<sequence length="429" mass="47675">MVERRRPIFVKDAIDKVMEQKRRGQTEILAISDCEDRFLAEPIIATHDVPPFDRSPYDGFAIRSIDTEGCSSTNPLQFKVIDEIGAGQVSNMQVREREAIRIMTGAAIPKGADAVVMLELVKESESDRQKFITLSRMMKENDNISFKGEDTRKGTELIEKGTLINPGVKALLATFGYHKVKVAKKPVLGLIATGSELLDVSEPLQPGKIRNSNGPMIEAQIKRAGGSVRKYDLCQDDLPSLYQMIHKAIEECDMVITTGGVSVGDFDYLPHIYEQLQAQLLFNKIGMRPGSVTSVAEKEGKLLFGLSGNPSACYVGFELYVRPIIRYWLHSNKPFLKSGKAYLQKDFPKANPFHRFVRSSVDFSNGKLCVEPVGLDKSNVVTSLAWANSLMVLPGGTRGYKQGDVVNVLFLEEQRGSAVLWEEIPKSSR</sequence>
<comment type="similarity">
    <text evidence="3 9">Belongs to the MoeA family.</text>
</comment>
<comment type="pathway">
    <text evidence="2 9">Cofactor biosynthesis; molybdopterin biosynthesis.</text>
</comment>
<dbReference type="GO" id="GO:0061599">
    <property type="term" value="F:molybdopterin molybdotransferase activity"/>
    <property type="evidence" value="ECO:0007669"/>
    <property type="project" value="UniProtKB-EC"/>
</dbReference>
<dbReference type="Proteomes" id="UP001223586">
    <property type="component" value="Unassembled WGS sequence"/>
</dbReference>
<evidence type="ECO:0000256" key="8">
    <source>
        <dbReference type="ARBA" id="ARBA00047317"/>
    </source>
</evidence>
<dbReference type="Pfam" id="PF03453">
    <property type="entry name" value="MoeA_N"/>
    <property type="match status" value="1"/>
</dbReference>
<proteinExistence type="inferred from homology"/>
<accession>A0ABT9WXH4</accession>
<keyword evidence="12" id="KW-1185">Reference proteome</keyword>
<dbReference type="EMBL" id="JAUSTT010000022">
    <property type="protein sequence ID" value="MDQ0177465.1"/>
    <property type="molecule type" value="Genomic_DNA"/>
</dbReference>
<evidence type="ECO:0000256" key="9">
    <source>
        <dbReference type="RuleBase" id="RU365090"/>
    </source>
</evidence>
<keyword evidence="9 11" id="KW-0808">Transferase</keyword>
<dbReference type="SUPFAM" id="SSF63882">
    <property type="entry name" value="MoeA N-terminal region -like"/>
    <property type="match status" value="1"/>
</dbReference>
<dbReference type="PANTHER" id="PTHR10192:SF5">
    <property type="entry name" value="GEPHYRIN"/>
    <property type="match status" value="1"/>
</dbReference>
<dbReference type="Pfam" id="PF00994">
    <property type="entry name" value="MoCF_biosynth"/>
    <property type="match status" value="1"/>
</dbReference>
<dbReference type="Gene3D" id="3.90.105.10">
    <property type="entry name" value="Molybdopterin biosynthesis moea protein, domain 2"/>
    <property type="match status" value="1"/>
</dbReference>
<dbReference type="InterPro" id="IPR001453">
    <property type="entry name" value="MoaB/Mog_dom"/>
</dbReference>
<evidence type="ECO:0000313" key="12">
    <source>
        <dbReference type="Proteomes" id="UP001223586"/>
    </source>
</evidence>
<dbReference type="InterPro" id="IPR005111">
    <property type="entry name" value="MoeA_C_domain_IV"/>
</dbReference>
<keyword evidence="9" id="KW-0479">Metal-binding</keyword>
<keyword evidence="6 9" id="KW-0500">Molybdenum</keyword>
<keyword evidence="7 9" id="KW-0501">Molybdenum cofactor biosynthesis</keyword>
<organism evidence="11 12">
    <name type="scientific">Bacillus chungangensis</name>
    <dbReference type="NCBI Taxonomy" id="587633"/>
    <lineage>
        <taxon>Bacteria</taxon>
        <taxon>Bacillati</taxon>
        <taxon>Bacillota</taxon>
        <taxon>Bacilli</taxon>
        <taxon>Bacillales</taxon>
        <taxon>Bacillaceae</taxon>
        <taxon>Bacillus</taxon>
    </lineage>
</organism>
<evidence type="ECO:0000256" key="5">
    <source>
        <dbReference type="ARBA" id="ARBA00021108"/>
    </source>
</evidence>
<comment type="cofactor">
    <cofactor evidence="9">
        <name>Mg(2+)</name>
        <dbReference type="ChEBI" id="CHEBI:18420"/>
    </cofactor>
</comment>
<evidence type="ECO:0000313" key="11">
    <source>
        <dbReference type="EMBL" id="MDQ0177465.1"/>
    </source>
</evidence>
<evidence type="ECO:0000259" key="10">
    <source>
        <dbReference type="SMART" id="SM00852"/>
    </source>
</evidence>
<dbReference type="EC" id="2.10.1.1" evidence="4 9"/>
<dbReference type="Pfam" id="PF03454">
    <property type="entry name" value="MoeA_C"/>
    <property type="match status" value="1"/>
</dbReference>
<evidence type="ECO:0000256" key="1">
    <source>
        <dbReference type="ARBA" id="ARBA00002901"/>
    </source>
</evidence>
<evidence type="ECO:0000256" key="3">
    <source>
        <dbReference type="ARBA" id="ARBA00010763"/>
    </source>
</evidence>
<dbReference type="Gene3D" id="2.170.190.11">
    <property type="entry name" value="Molybdopterin biosynthesis moea protein, domain 3"/>
    <property type="match status" value="1"/>
</dbReference>
<dbReference type="InterPro" id="IPR036425">
    <property type="entry name" value="MoaB/Mog-like_dom_sf"/>
</dbReference>
<comment type="caution">
    <text evidence="11">The sequence shown here is derived from an EMBL/GenBank/DDBJ whole genome shotgun (WGS) entry which is preliminary data.</text>
</comment>
<keyword evidence="9" id="KW-0460">Magnesium</keyword>
<protein>
    <recommendedName>
        <fullName evidence="5 9">Molybdopterin molybdenumtransferase</fullName>
        <ecNumber evidence="4 9">2.10.1.1</ecNumber>
    </recommendedName>
</protein>
<evidence type="ECO:0000256" key="6">
    <source>
        <dbReference type="ARBA" id="ARBA00022505"/>
    </source>
</evidence>
<dbReference type="Gene3D" id="2.40.340.10">
    <property type="entry name" value="MoeA, C-terminal, domain IV"/>
    <property type="match status" value="1"/>
</dbReference>
<dbReference type="SMART" id="SM00852">
    <property type="entry name" value="MoCF_biosynth"/>
    <property type="match status" value="1"/>
</dbReference>
<reference evidence="11 12" key="1">
    <citation type="submission" date="2023-07" db="EMBL/GenBank/DDBJ databases">
        <title>Genomic Encyclopedia of Type Strains, Phase IV (KMG-IV): sequencing the most valuable type-strain genomes for metagenomic binning, comparative biology and taxonomic classification.</title>
        <authorList>
            <person name="Goeker M."/>
        </authorList>
    </citation>
    <scope>NUCLEOTIDE SEQUENCE [LARGE SCALE GENOMIC DNA]</scope>
    <source>
        <strain evidence="11 12">DSM 23837</strain>
    </source>
</reference>
<dbReference type="CDD" id="cd00887">
    <property type="entry name" value="MoeA"/>
    <property type="match status" value="1"/>
</dbReference>
<dbReference type="PANTHER" id="PTHR10192">
    <property type="entry name" value="MOLYBDOPTERIN BIOSYNTHESIS PROTEIN"/>
    <property type="match status" value="1"/>
</dbReference>
<dbReference type="NCBIfam" id="TIGR00177">
    <property type="entry name" value="molyb_syn"/>
    <property type="match status" value="1"/>
</dbReference>
<evidence type="ECO:0000256" key="2">
    <source>
        <dbReference type="ARBA" id="ARBA00005046"/>
    </source>
</evidence>
<feature type="domain" description="MoaB/Mog" evidence="10">
    <location>
        <begin position="189"/>
        <end position="327"/>
    </location>
</feature>
<comment type="catalytic activity">
    <reaction evidence="8">
        <text>adenylyl-molybdopterin + molybdate = Mo-molybdopterin + AMP + H(+)</text>
        <dbReference type="Rhea" id="RHEA:35047"/>
        <dbReference type="ChEBI" id="CHEBI:15378"/>
        <dbReference type="ChEBI" id="CHEBI:36264"/>
        <dbReference type="ChEBI" id="CHEBI:62727"/>
        <dbReference type="ChEBI" id="CHEBI:71302"/>
        <dbReference type="ChEBI" id="CHEBI:456215"/>
        <dbReference type="EC" id="2.10.1.1"/>
    </reaction>
</comment>
<evidence type="ECO:0000256" key="4">
    <source>
        <dbReference type="ARBA" id="ARBA00013269"/>
    </source>
</evidence>
<dbReference type="InterPro" id="IPR005110">
    <property type="entry name" value="MoeA_linker/N"/>
</dbReference>
<dbReference type="SUPFAM" id="SSF53218">
    <property type="entry name" value="Molybdenum cofactor biosynthesis proteins"/>
    <property type="match status" value="1"/>
</dbReference>
<evidence type="ECO:0000256" key="7">
    <source>
        <dbReference type="ARBA" id="ARBA00023150"/>
    </source>
</evidence>